<protein>
    <submittedName>
        <fullName evidence="1">Uncharacterized protein</fullName>
    </submittedName>
</protein>
<sequence>MNINKTELQVQIDENAAHTSDFATALSFAETYKLQSDAIDWTQASAFPVG</sequence>
<gene>
    <name evidence="1" type="ORF">NTG6680_0980</name>
</gene>
<dbReference type="Proteomes" id="UP000839052">
    <property type="component" value="Chromosome"/>
</dbReference>
<dbReference type="RefSeq" id="WP_239796198.1">
    <property type="nucleotide sequence ID" value="NZ_OU912926.1"/>
</dbReference>
<keyword evidence="2" id="KW-1185">Reference proteome</keyword>
<name>A0ABN8AHM6_9PROT</name>
<evidence type="ECO:0000313" key="2">
    <source>
        <dbReference type="Proteomes" id="UP000839052"/>
    </source>
</evidence>
<accession>A0ABN8AHM6</accession>
<evidence type="ECO:0000313" key="1">
    <source>
        <dbReference type="EMBL" id="CAG9932233.1"/>
    </source>
</evidence>
<proteinExistence type="predicted"/>
<reference evidence="1 2" key="1">
    <citation type="submission" date="2021-10" db="EMBL/GenBank/DDBJ databases">
        <authorList>
            <person name="Koch H."/>
        </authorList>
    </citation>
    <scope>NUCLEOTIDE SEQUENCE [LARGE SCALE GENOMIC DNA]</scope>
    <source>
        <strain evidence="1">6680</strain>
    </source>
</reference>
<dbReference type="EMBL" id="OU912926">
    <property type="protein sequence ID" value="CAG9932233.1"/>
    <property type="molecule type" value="Genomic_DNA"/>
</dbReference>
<organism evidence="1 2">
    <name type="scientific">Candidatus Nitrotoga arctica</name>
    <dbReference type="NCBI Taxonomy" id="453162"/>
    <lineage>
        <taxon>Bacteria</taxon>
        <taxon>Pseudomonadati</taxon>
        <taxon>Pseudomonadota</taxon>
        <taxon>Betaproteobacteria</taxon>
        <taxon>Nitrosomonadales</taxon>
        <taxon>Gallionellaceae</taxon>
        <taxon>Candidatus Nitrotoga</taxon>
    </lineage>
</organism>